<dbReference type="InterPro" id="IPR000408">
    <property type="entry name" value="Reg_chr_condens"/>
</dbReference>
<dbReference type="SUPFAM" id="SSF50985">
    <property type="entry name" value="RCC1/BLIP-II"/>
    <property type="match status" value="1"/>
</dbReference>
<feature type="repeat" description="RCC1" evidence="2">
    <location>
        <begin position="78"/>
        <end position="129"/>
    </location>
</feature>
<dbReference type="PANTHER" id="PTHR22872:SF6">
    <property type="entry name" value="E3 UBIQUITIN-PROTEIN LIGASE HERC1-RELATED"/>
    <property type="match status" value="1"/>
</dbReference>
<dbReference type="EMBL" id="JASPKZ010002278">
    <property type="protein sequence ID" value="KAJ9596135.1"/>
    <property type="molecule type" value="Genomic_DNA"/>
</dbReference>
<dbReference type="Proteomes" id="UP001233999">
    <property type="component" value="Unassembled WGS sequence"/>
</dbReference>
<evidence type="ECO:0000313" key="4">
    <source>
        <dbReference type="Proteomes" id="UP001233999"/>
    </source>
</evidence>
<feature type="non-terminal residue" evidence="3">
    <location>
        <position position="1"/>
    </location>
</feature>
<keyword evidence="4" id="KW-1185">Reference proteome</keyword>
<protein>
    <submittedName>
        <fullName evidence="3">Uncharacterized protein</fullName>
    </submittedName>
</protein>
<feature type="repeat" description="RCC1" evidence="2">
    <location>
        <begin position="26"/>
        <end position="77"/>
    </location>
</feature>
<name>A0AAD8ABN8_DIPPU</name>
<dbReference type="Pfam" id="PF00415">
    <property type="entry name" value="RCC1"/>
    <property type="match status" value="2"/>
</dbReference>
<dbReference type="Gene3D" id="2.130.10.30">
    <property type="entry name" value="Regulator of chromosome condensation 1/beta-lactamase-inhibitor protein II"/>
    <property type="match status" value="1"/>
</dbReference>
<dbReference type="InterPro" id="IPR051625">
    <property type="entry name" value="Signaling_Regulatory_Domain"/>
</dbReference>
<dbReference type="InterPro" id="IPR009091">
    <property type="entry name" value="RCC1/BLIP-II"/>
</dbReference>
<dbReference type="AlphaFoldDB" id="A0AAD8ABN8"/>
<reference evidence="3" key="1">
    <citation type="journal article" date="2023" name="IScience">
        <title>Live-bearing cockroach genome reveals convergent evolutionary mechanisms linked to viviparity in insects and beyond.</title>
        <authorList>
            <person name="Fouks B."/>
            <person name="Harrison M.C."/>
            <person name="Mikhailova A.A."/>
            <person name="Marchal E."/>
            <person name="English S."/>
            <person name="Carruthers M."/>
            <person name="Jennings E.C."/>
            <person name="Chiamaka E.L."/>
            <person name="Frigard R.A."/>
            <person name="Pippel M."/>
            <person name="Attardo G.M."/>
            <person name="Benoit J.B."/>
            <person name="Bornberg-Bauer E."/>
            <person name="Tobe S.S."/>
        </authorList>
    </citation>
    <scope>NUCLEOTIDE SEQUENCE</scope>
    <source>
        <strain evidence="3">Stay&amp;Tobe</strain>
    </source>
</reference>
<evidence type="ECO:0000256" key="2">
    <source>
        <dbReference type="PROSITE-ProRule" id="PRU00235"/>
    </source>
</evidence>
<organism evidence="3 4">
    <name type="scientific">Diploptera punctata</name>
    <name type="common">Pacific beetle cockroach</name>
    <dbReference type="NCBI Taxonomy" id="6984"/>
    <lineage>
        <taxon>Eukaryota</taxon>
        <taxon>Metazoa</taxon>
        <taxon>Ecdysozoa</taxon>
        <taxon>Arthropoda</taxon>
        <taxon>Hexapoda</taxon>
        <taxon>Insecta</taxon>
        <taxon>Pterygota</taxon>
        <taxon>Neoptera</taxon>
        <taxon>Polyneoptera</taxon>
        <taxon>Dictyoptera</taxon>
        <taxon>Blattodea</taxon>
        <taxon>Blaberoidea</taxon>
        <taxon>Blaberidae</taxon>
        <taxon>Diplopterinae</taxon>
        <taxon>Diploptera</taxon>
    </lineage>
</organism>
<dbReference type="PANTHER" id="PTHR22872">
    <property type="entry name" value="BTK-BINDING PROTEIN-RELATED"/>
    <property type="match status" value="1"/>
</dbReference>
<proteinExistence type="predicted"/>
<keyword evidence="1" id="KW-0677">Repeat</keyword>
<reference evidence="3" key="2">
    <citation type="submission" date="2023-05" db="EMBL/GenBank/DDBJ databases">
        <authorList>
            <person name="Fouks B."/>
        </authorList>
    </citation>
    <scope>NUCLEOTIDE SEQUENCE</scope>
    <source>
        <strain evidence="3">Stay&amp;Tobe</strain>
        <tissue evidence="3">Testes</tissue>
    </source>
</reference>
<accession>A0AAD8ABN8</accession>
<evidence type="ECO:0000313" key="3">
    <source>
        <dbReference type="EMBL" id="KAJ9596135.1"/>
    </source>
</evidence>
<dbReference type="PROSITE" id="PS50012">
    <property type="entry name" value="RCC1_3"/>
    <property type="match status" value="2"/>
</dbReference>
<comment type="caution">
    <text evidence="3">The sequence shown here is derived from an EMBL/GenBank/DDBJ whole genome shotgun (WGS) entry which is preliminary data.</text>
</comment>
<sequence length="281" mass="30996">SGDDVWSGSEESCCGTQFTVFLTQDGRVFTCGMDRLIGQPDSRSRGNTKPQQVPALNSQFIEEIAVGAEHALVLTSTGDVWGWGNNGDGQLGLGHTPVVREPQLVTVLSGKGVKQISTGRTHSAAWTSPPMPRRSPGVSIPLCFGLPTHIPPQYGHLQGMTITAIQARLKLLYRFSDTLYACWRLLPLSSQQYEWLCPSLSVFTSSQLRPLLAPRVYTLPLVRSIGRTMVQGRNYGPQVTVRRLATRGRRCKPIFLQVARQVVKMKPADLRLPSRAWKVST</sequence>
<gene>
    <name evidence="3" type="ORF">L9F63_027241</name>
</gene>
<evidence type="ECO:0000256" key="1">
    <source>
        <dbReference type="ARBA" id="ARBA00022737"/>
    </source>
</evidence>